<name>A0A4R2MCY3_RUBGE</name>
<dbReference type="OrthoDB" id="9150147at2"/>
<reference evidence="2 3" key="1">
    <citation type="submission" date="2019-03" db="EMBL/GenBank/DDBJ databases">
        <title>Genomic Encyclopedia of Type Strains, Phase IV (KMG-IV): sequencing the most valuable type-strain genomes for metagenomic binning, comparative biology and taxonomic classification.</title>
        <authorList>
            <person name="Goeker M."/>
        </authorList>
    </citation>
    <scope>NUCLEOTIDE SEQUENCE [LARGE SCALE GENOMIC DNA]</scope>
    <source>
        <strain evidence="2 3">DSM 1709</strain>
    </source>
</reference>
<dbReference type="Pfam" id="PF12770">
    <property type="entry name" value="CHAT"/>
    <property type="match status" value="1"/>
</dbReference>
<dbReference type="GeneID" id="99684802"/>
<sequence>MLWQLIVHHDEDMREMLEDGVRAAFATLGLPARPVDKSNIERAGRSLDDHGLDTCSLVVVGSSTPADSASSIGLTGREPTMQFIRQLKGFWQQLPVVVISNAPDERLAGFLEAYDRTALLAADARLAETLREAVRSLVGGQPRLSSACVRLHIHLRDRRSASWEMLRTGGAKLRTFRASGTLAIDSRKLDDILDESARLDAEVSLDSFRPRSFARLSRDLSDLLFSGAADNADCWSKFSRQRDEAGGMGHMRVRVTLDDEMHTLMLEALRDPSSASLADCWILNAPMYRHAMPRGNEPLFRDAESRNGPINALVVQADPEPGNIPLGEDRVLAFEGLPHAAREAAELEALLQRHAGGSVRRLDLGDADPAPPAERLLKVLLDEAPPQGWQLVHFCGHAFTARPLGACLVLRADRGGALPVHRLASALARTQFLFLNACHSTRDPSVLRALEQQVPALLGYQWKVRDERAFNFARLFYRALFERGAPSYRYLEYAFMRARRLAYEEAVNEAQTRLLADGGDSATEIEDAMRDHSWISPVLVMQMD</sequence>
<feature type="domain" description="CHAT" evidence="1">
    <location>
        <begin position="252"/>
        <end position="487"/>
    </location>
</feature>
<comment type="caution">
    <text evidence="2">The sequence shown here is derived from an EMBL/GenBank/DDBJ whole genome shotgun (WGS) entry which is preliminary data.</text>
</comment>
<accession>A0A4R2MCY3</accession>
<proteinExistence type="predicted"/>
<gene>
    <name evidence="2" type="ORF">EV684_102413</name>
</gene>
<organism evidence="2 3">
    <name type="scientific">Rubrivivax gelatinosus</name>
    <name type="common">Rhodocyclus gelatinosus</name>
    <name type="synonym">Rhodopseudomonas gelatinosa</name>
    <dbReference type="NCBI Taxonomy" id="28068"/>
    <lineage>
        <taxon>Bacteria</taxon>
        <taxon>Pseudomonadati</taxon>
        <taxon>Pseudomonadota</taxon>
        <taxon>Betaproteobacteria</taxon>
        <taxon>Burkholderiales</taxon>
        <taxon>Sphaerotilaceae</taxon>
        <taxon>Rubrivivax</taxon>
    </lineage>
</organism>
<dbReference type="RefSeq" id="WP_132645139.1">
    <property type="nucleotide sequence ID" value="NZ_CP181386.1"/>
</dbReference>
<dbReference type="EMBL" id="SLXD01000002">
    <property type="protein sequence ID" value="TCP04652.1"/>
    <property type="molecule type" value="Genomic_DNA"/>
</dbReference>
<dbReference type="AlphaFoldDB" id="A0A4R2MCY3"/>
<evidence type="ECO:0000313" key="2">
    <source>
        <dbReference type="EMBL" id="TCP04652.1"/>
    </source>
</evidence>
<dbReference type="Proteomes" id="UP000295106">
    <property type="component" value="Unassembled WGS sequence"/>
</dbReference>
<evidence type="ECO:0000313" key="3">
    <source>
        <dbReference type="Proteomes" id="UP000295106"/>
    </source>
</evidence>
<protein>
    <submittedName>
        <fullName evidence="2">CHAT domain-containing protein</fullName>
    </submittedName>
</protein>
<evidence type="ECO:0000259" key="1">
    <source>
        <dbReference type="Pfam" id="PF12770"/>
    </source>
</evidence>
<dbReference type="InterPro" id="IPR024983">
    <property type="entry name" value="CHAT_dom"/>
</dbReference>